<dbReference type="GeneID" id="63689766"/>
<reference evidence="3 4" key="1">
    <citation type="journal article" date="2012" name="Science">
        <title>The Paleozoic origin of enzymatic lignin decomposition reconstructed from 31 fungal genomes.</title>
        <authorList>
            <person name="Floudas D."/>
            <person name="Binder M."/>
            <person name="Riley R."/>
            <person name="Barry K."/>
            <person name="Blanchette R.A."/>
            <person name="Henrissat B."/>
            <person name="Martinez A.T."/>
            <person name="Otillar R."/>
            <person name="Spatafora J.W."/>
            <person name="Yadav J.S."/>
            <person name="Aerts A."/>
            <person name="Benoit I."/>
            <person name="Boyd A."/>
            <person name="Carlson A."/>
            <person name="Copeland A."/>
            <person name="Coutinho P.M."/>
            <person name="de Vries R.P."/>
            <person name="Ferreira P."/>
            <person name="Findley K."/>
            <person name="Foster B."/>
            <person name="Gaskell J."/>
            <person name="Glotzer D."/>
            <person name="Gorecki P."/>
            <person name="Heitman J."/>
            <person name="Hesse C."/>
            <person name="Hori C."/>
            <person name="Igarashi K."/>
            <person name="Jurgens J.A."/>
            <person name="Kallen N."/>
            <person name="Kersten P."/>
            <person name="Kohler A."/>
            <person name="Kuees U."/>
            <person name="Kumar T.K.A."/>
            <person name="Kuo A."/>
            <person name="LaButti K."/>
            <person name="Larrondo L.F."/>
            <person name="Lindquist E."/>
            <person name="Ling A."/>
            <person name="Lombard V."/>
            <person name="Lucas S."/>
            <person name="Lundell T."/>
            <person name="Martin R."/>
            <person name="McLaughlin D.J."/>
            <person name="Morgenstern I."/>
            <person name="Morin E."/>
            <person name="Murat C."/>
            <person name="Nagy L.G."/>
            <person name="Nolan M."/>
            <person name="Ohm R.A."/>
            <person name="Patyshakuliyeva A."/>
            <person name="Rokas A."/>
            <person name="Ruiz-Duenas F.J."/>
            <person name="Sabat G."/>
            <person name="Salamov A."/>
            <person name="Samejima M."/>
            <person name="Schmutz J."/>
            <person name="Slot J.C."/>
            <person name="St John F."/>
            <person name="Stenlid J."/>
            <person name="Sun H."/>
            <person name="Sun S."/>
            <person name="Syed K."/>
            <person name="Tsang A."/>
            <person name="Wiebenga A."/>
            <person name="Young D."/>
            <person name="Pisabarro A."/>
            <person name="Eastwood D.C."/>
            <person name="Martin F."/>
            <person name="Cullen D."/>
            <person name="Grigoriev I.V."/>
            <person name="Hibbett D.S."/>
        </authorList>
    </citation>
    <scope>NUCLEOTIDE SEQUENCE [LARGE SCALE GENOMIC DNA]</scope>
    <source>
        <strain evidence="3 4">DJM-731 SS1</strain>
    </source>
</reference>
<evidence type="ECO:0000256" key="2">
    <source>
        <dbReference type="SAM" id="MobiDB-lite"/>
    </source>
</evidence>
<dbReference type="PANTHER" id="PTHR22761">
    <property type="entry name" value="CHARGED MULTIVESICULAR BODY PROTEIN"/>
    <property type="match status" value="1"/>
</dbReference>
<proteinExistence type="predicted"/>
<dbReference type="GO" id="GO:0005771">
    <property type="term" value="C:multivesicular body"/>
    <property type="evidence" value="ECO:0007669"/>
    <property type="project" value="TreeGrafter"/>
</dbReference>
<dbReference type="GO" id="GO:0032511">
    <property type="term" value="P:late endosome to vacuole transport via multivesicular body sorting pathway"/>
    <property type="evidence" value="ECO:0007669"/>
    <property type="project" value="TreeGrafter"/>
</dbReference>
<sequence>MASSSRLSFLPSSIPTPSPQRIHALYADFSRQKLFNPSAYAANVDWWRTALPEIVAYHQNLQDHIMLDVGDKLIEKLRMDVGARPLSMDTVTLEMVESSSLYPLMSFLTSPYSIYDTSSLPWKTATYLIGKPIWWAMGQLRLVGDRIPADESVASRWKRAKGKYVIKANLEKAADAILEHEQSKSHLSIVDRLHNAASFLKEYREVAFPGVVLSETDVKALLKYLERDRKAIVMEKEVIKFIDEDSAEETITEVDRGVLEMKIAIERIESQMDDIERRMSECLVKAKQALAKKQQQMAKSYLRSRNQLNELLTKRGASLETLHTVLLKIESAAGDVEVMRAYETSTLTMKKLLEDPRLQREYVDDTLESMAEVLADYEEVEEATKLGGERVRLAAGREADESEIEEELDDLVREQEKLNNTEEVIRAAETTNEQVKESLVPVRGTRVKENAAARKSSPRLEAQRQTMLES</sequence>
<feature type="coiled-coil region" evidence="1">
    <location>
        <begin position="397"/>
        <end position="438"/>
    </location>
</feature>
<keyword evidence="1" id="KW-0175">Coiled coil</keyword>
<dbReference type="EMBL" id="JH795856">
    <property type="protein sequence ID" value="EJU05330.1"/>
    <property type="molecule type" value="Genomic_DNA"/>
</dbReference>
<dbReference type="InterPro" id="IPR005024">
    <property type="entry name" value="Snf7_fam"/>
</dbReference>
<accession>M5GAF5</accession>
<feature type="coiled-coil region" evidence="1">
    <location>
        <begin position="258"/>
        <end position="285"/>
    </location>
</feature>
<dbReference type="PANTHER" id="PTHR22761:SF96">
    <property type="entry name" value="BCDNA.GH08385"/>
    <property type="match status" value="1"/>
</dbReference>
<evidence type="ECO:0008006" key="5">
    <source>
        <dbReference type="Google" id="ProtNLM"/>
    </source>
</evidence>
<evidence type="ECO:0000313" key="3">
    <source>
        <dbReference type="EMBL" id="EJU05330.1"/>
    </source>
</evidence>
<dbReference type="OMA" id="NEQMATT"/>
<feature type="region of interest" description="Disordered" evidence="2">
    <location>
        <begin position="446"/>
        <end position="470"/>
    </location>
</feature>
<name>M5GAF5_DACPD</name>
<dbReference type="HOGENOM" id="CLU_021165_1_0_1"/>
<keyword evidence="4" id="KW-1185">Reference proteome</keyword>
<gene>
    <name evidence="3" type="ORF">DACRYDRAFT_46449</name>
</gene>
<dbReference type="AlphaFoldDB" id="M5GAF5"/>
<dbReference type="Pfam" id="PF25880">
    <property type="entry name" value="WHD_CHMP7_1st"/>
    <property type="match status" value="1"/>
</dbReference>
<dbReference type="GO" id="GO:0000815">
    <property type="term" value="C:ESCRT III complex"/>
    <property type="evidence" value="ECO:0007669"/>
    <property type="project" value="TreeGrafter"/>
</dbReference>
<dbReference type="Proteomes" id="UP000030653">
    <property type="component" value="Unassembled WGS sequence"/>
</dbReference>
<dbReference type="Gene3D" id="6.10.140.1230">
    <property type="match status" value="1"/>
</dbReference>
<organism evidence="3 4">
    <name type="scientific">Dacryopinax primogenitus (strain DJM 731)</name>
    <name type="common">Brown rot fungus</name>
    <dbReference type="NCBI Taxonomy" id="1858805"/>
    <lineage>
        <taxon>Eukaryota</taxon>
        <taxon>Fungi</taxon>
        <taxon>Dikarya</taxon>
        <taxon>Basidiomycota</taxon>
        <taxon>Agaricomycotina</taxon>
        <taxon>Dacrymycetes</taxon>
        <taxon>Dacrymycetales</taxon>
        <taxon>Dacrymycetaceae</taxon>
        <taxon>Dacryopinax</taxon>
    </lineage>
</organism>
<dbReference type="Pfam" id="PF03357">
    <property type="entry name" value="Snf7"/>
    <property type="match status" value="1"/>
</dbReference>
<dbReference type="GO" id="GO:0006900">
    <property type="term" value="P:vesicle budding from membrane"/>
    <property type="evidence" value="ECO:0007669"/>
    <property type="project" value="TreeGrafter"/>
</dbReference>
<protein>
    <recommendedName>
        <fullName evidence="5">Snf7-domain-containing protein</fullName>
    </recommendedName>
</protein>
<dbReference type="RefSeq" id="XP_040632224.1">
    <property type="nucleotide sequence ID" value="XM_040774704.1"/>
</dbReference>
<dbReference type="OrthoDB" id="10250120at2759"/>
<evidence type="ECO:0000256" key="1">
    <source>
        <dbReference type="SAM" id="Coils"/>
    </source>
</evidence>
<evidence type="ECO:0000313" key="4">
    <source>
        <dbReference type="Proteomes" id="UP000030653"/>
    </source>
</evidence>
<dbReference type="GO" id="GO:0009898">
    <property type="term" value="C:cytoplasmic side of plasma membrane"/>
    <property type="evidence" value="ECO:0007669"/>
    <property type="project" value="TreeGrafter"/>
</dbReference>
<dbReference type="STRING" id="1858805.M5GAF5"/>